<evidence type="ECO:0000313" key="2">
    <source>
        <dbReference type="EMBL" id="KNC86031.1"/>
    </source>
</evidence>
<organism evidence="2 3">
    <name type="scientific">Sphaeroforma arctica JP610</name>
    <dbReference type="NCBI Taxonomy" id="667725"/>
    <lineage>
        <taxon>Eukaryota</taxon>
        <taxon>Ichthyosporea</taxon>
        <taxon>Ichthyophonida</taxon>
        <taxon>Sphaeroforma</taxon>
    </lineage>
</organism>
<keyword evidence="3" id="KW-1185">Reference proteome</keyword>
<dbReference type="AlphaFoldDB" id="A0A0L0GAV9"/>
<reference evidence="2 3" key="1">
    <citation type="submission" date="2011-02" db="EMBL/GenBank/DDBJ databases">
        <title>The Genome Sequence of Sphaeroforma arctica JP610.</title>
        <authorList>
            <consortium name="The Broad Institute Genome Sequencing Platform"/>
            <person name="Russ C."/>
            <person name="Cuomo C."/>
            <person name="Young S.K."/>
            <person name="Zeng Q."/>
            <person name="Gargeya S."/>
            <person name="Alvarado L."/>
            <person name="Berlin A."/>
            <person name="Chapman S.B."/>
            <person name="Chen Z."/>
            <person name="Freedman E."/>
            <person name="Gellesch M."/>
            <person name="Goldberg J."/>
            <person name="Griggs A."/>
            <person name="Gujja S."/>
            <person name="Heilman E."/>
            <person name="Heiman D."/>
            <person name="Howarth C."/>
            <person name="Mehta T."/>
            <person name="Neiman D."/>
            <person name="Pearson M."/>
            <person name="Roberts A."/>
            <person name="Saif S."/>
            <person name="Shea T."/>
            <person name="Shenoy N."/>
            <person name="Sisk P."/>
            <person name="Stolte C."/>
            <person name="Sykes S."/>
            <person name="White J."/>
            <person name="Yandava C."/>
            <person name="Burger G."/>
            <person name="Gray M.W."/>
            <person name="Holland P.W.H."/>
            <person name="King N."/>
            <person name="Lang F.B.F."/>
            <person name="Roger A.J."/>
            <person name="Ruiz-Trillo I."/>
            <person name="Haas B."/>
            <person name="Nusbaum C."/>
            <person name="Birren B."/>
        </authorList>
    </citation>
    <scope>NUCLEOTIDE SEQUENCE [LARGE SCALE GENOMIC DNA]</scope>
    <source>
        <strain evidence="2 3">JP610</strain>
    </source>
</reference>
<accession>A0A0L0GAV9</accession>
<protein>
    <submittedName>
        <fullName evidence="2">Uncharacterized protein</fullName>
    </submittedName>
</protein>
<dbReference type="EMBL" id="KQ241672">
    <property type="protein sequence ID" value="KNC86031.1"/>
    <property type="molecule type" value="Genomic_DNA"/>
</dbReference>
<dbReference type="GeneID" id="25902335"/>
<name>A0A0L0GAV9_9EUKA</name>
<dbReference type="Proteomes" id="UP000054560">
    <property type="component" value="Unassembled WGS sequence"/>
</dbReference>
<feature type="region of interest" description="Disordered" evidence="1">
    <location>
        <begin position="47"/>
        <end position="90"/>
    </location>
</feature>
<sequence length="90" mass="10533">MSKEQEKSEALIEEDELEYAEGRDKILGQEQRAALDRVERMKRMREQAIDNMKSKTTSATHARKEHAMKIDDDSSDDDVDELDDWRSKAF</sequence>
<evidence type="ECO:0000256" key="1">
    <source>
        <dbReference type="SAM" id="MobiDB-lite"/>
    </source>
</evidence>
<gene>
    <name evidence="2" type="ORF">SARC_01831</name>
</gene>
<evidence type="ECO:0000313" key="3">
    <source>
        <dbReference type="Proteomes" id="UP000054560"/>
    </source>
</evidence>
<feature type="compositionally biased region" description="Acidic residues" evidence="1">
    <location>
        <begin position="73"/>
        <end position="83"/>
    </location>
</feature>
<dbReference type="RefSeq" id="XP_014159933.1">
    <property type="nucleotide sequence ID" value="XM_014304458.1"/>
</dbReference>
<proteinExistence type="predicted"/>